<name>A0A844GSP4_9CHRO</name>
<dbReference type="InterPro" id="IPR019734">
    <property type="entry name" value="TPR_rpt"/>
</dbReference>
<dbReference type="InterPro" id="IPR011990">
    <property type="entry name" value="TPR-like_helical_dom_sf"/>
</dbReference>
<dbReference type="EMBL" id="WMIA01000002">
    <property type="protein sequence ID" value="MTF37939.1"/>
    <property type="molecule type" value="Genomic_DNA"/>
</dbReference>
<keyword evidence="4" id="KW-1133">Transmembrane helix</keyword>
<feature type="repeat" description="TPR" evidence="3">
    <location>
        <begin position="91"/>
        <end position="124"/>
    </location>
</feature>
<dbReference type="PROSITE" id="PS50005">
    <property type="entry name" value="TPR"/>
    <property type="match status" value="2"/>
</dbReference>
<keyword evidence="1" id="KW-0677">Repeat</keyword>
<dbReference type="SUPFAM" id="SSF48452">
    <property type="entry name" value="TPR-like"/>
    <property type="match status" value="1"/>
</dbReference>
<reference evidence="5 6" key="1">
    <citation type="submission" date="2019-11" db="EMBL/GenBank/DDBJ databases">
        <title>Isolation of a new High Light Tolerant Cyanobacteria.</title>
        <authorList>
            <person name="Dobson Z."/>
            <person name="Vaughn N."/>
            <person name="Vaughn M."/>
            <person name="Fromme P."/>
            <person name="Mazor Y."/>
        </authorList>
    </citation>
    <scope>NUCLEOTIDE SEQUENCE [LARGE SCALE GENOMIC DNA]</scope>
    <source>
        <strain evidence="5 6">0216</strain>
    </source>
</reference>
<proteinExistence type="predicted"/>
<dbReference type="Gene3D" id="1.25.40.10">
    <property type="entry name" value="Tetratricopeptide repeat domain"/>
    <property type="match status" value="1"/>
</dbReference>
<evidence type="ECO:0000313" key="5">
    <source>
        <dbReference type="EMBL" id="MTF37939.1"/>
    </source>
</evidence>
<sequence>MKENLPIIYISILLGLLLIVAILLFRQIIKSRRTESRFSKLQNKLQSQKGTAQEYYELAGIYLDKKLFVQAIQLLQRGLKSDEEIEPENKALMYNALGFAYFSQEQYDIAIRNYKEAIKLYPEYTIALNNLGNVYEKKQLITQAFECYKKTLEFDPKNTVATKRVQSLEKRLVAN</sequence>
<dbReference type="InterPro" id="IPR051685">
    <property type="entry name" value="Ycf3/AcsC/BcsC/TPR_MFPF"/>
</dbReference>
<dbReference type="Proteomes" id="UP000437131">
    <property type="component" value="Unassembled WGS sequence"/>
</dbReference>
<keyword evidence="4" id="KW-0812">Transmembrane</keyword>
<feature type="transmembrane region" description="Helical" evidence="4">
    <location>
        <begin position="6"/>
        <end position="25"/>
    </location>
</feature>
<evidence type="ECO:0000256" key="3">
    <source>
        <dbReference type="PROSITE-ProRule" id="PRU00339"/>
    </source>
</evidence>
<gene>
    <name evidence="5" type="ORF">GGC33_03230</name>
</gene>
<dbReference type="RefSeq" id="WP_015218484.1">
    <property type="nucleotide sequence ID" value="NZ_WMIA01000002.1"/>
</dbReference>
<protein>
    <submittedName>
        <fullName evidence="5">Tetratricopeptide repeat protein</fullName>
    </submittedName>
</protein>
<dbReference type="PANTHER" id="PTHR44943">
    <property type="entry name" value="CELLULOSE SYNTHASE OPERON PROTEIN C"/>
    <property type="match status" value="1"/>
</dbReference>
<keyword evidence="4" id="KW-0472">Membrane</keyword>
<dbReference type="PANTHER" id="PTHR44943:SF8">
    <property type="entry name" value="TPR REPEAT-CONTAINING PROTEIN MJ0263"/>
    <property type="match status" value="1"/>
</dbReference>
<comment type="caution">
    <text evidence="5">The sequence shown here is derived from an EMBL/GenBank/DDBJ whole genome shotgun (WGS) entry which is preliminary data.</text>
</comment>
<evidence type="ECO:0000313" key="6">
    <source>
        <dbReference type="Proteomes" id="UP000437131"/>
    </source>
</evidence>
<accession>A0A844GSP4</accession>
<dbReference type="AlphaFoldDB" id="A0A844GSP4"/>
<evidence type="ECO:0000256" key="4">
    <source>
        <dbReference type="SAM" id="Phobius"/>
    </source>
</evidence>
<organism evidence="5 6">
    <name type="scientific">Cyanobacterium aponinum 0216</name>
    <dbReference type="NCBI Taxonomy" id="2676140"/>
    <lineage>
        <taxon>Bacteria</taxon>
        <taxon>Bacillati</taxon>
        <taxon>Cyanobacteriota</taxon>
        <taxon>Cyanophyceae</taxon>
        <taxon>Oscillatoriophycideae</taxon>
        <taxon>Chroococcales</taxon>
        <taxon>Geminocystaceae</taxon>
        <taxon>Cyanobacterium</taxon>
    </lineage>
</organism>
<evidence type="ECO:0000256" key="2">
    <source>
        <dbReference type="ARBA" id="ARBA00022803"/>
    </source>
</evidence>
<dbReference type="Pfam" id="PF13414">
    <property type="entry name" value="TPR_11"/>
    <property type="match status" value="1"/>
</dbReference>
<evidence type="ECO:0000256" key="1">
    <source>
        <dbReference type="ARBA" id="ARBA00022737"/>
    </source>
</evidence>
<dbReference type="SMART" id="SM00028">
    <property type="entry name" value="TPR"/>
    <property type="match status" value="3"/>
</dbReference>
<feature type="repeat" description="TPR" evidence="3">
    <location>
        <begin position="125"/>
        <end position="158"/>
    </location>
</feature>
<keyword evidence="2 3" id="KW-0802">TPR repeat</keyword>
<dbReference type="PROSITE" id="PS50293">
    <property type="entry name" value="TPR_REGION"/>
    <property type="match status" value="1"/>
</dbReference>